<dbReference type="AlphaFoldDB" id="A0A2S7IP55"/>
<gene>
    <name evidence="1" type="ORF">C5O19_06725</name>
</gene>
<evidence type="ECO:0000313" key="1">
    <source>
        <dbReference type="EMBL" id="PQA59340.1"/>
    </source>
</evidence>
<sequence length="72" mass="8022">MISRKPWPALWASLDSSFNQATQVVPKGALLLVSDDRMVYLDSRMTGPLSDAYVKALYILISERPQVMGLPL</sequence>
<dbReference type="EMBL" id="PTRA01000001">
    <property type="protein sequence ID" value="PQA59340.1"/>
    <property type="molecule type" value="Genomic_DNA"/>
</dbReference>
<protein>
    <submittedName>
        <fullName evidence="1">Uncharacterized protein</fullName>
    </submittedName>
</protein>
<dbReference type="OrthoDB" id="9900042at2"/>
<organism evidence="1 2">
    <name type="scientific">Siphonobacter curvatus</name>
    <dbReference type="NCBI Taxonomy" id="2094562"/>
    <lineage>
        <taxon>Bacteria</taxon>
        <taxon>Pseudomonadati</taxon>
        <taxon>Bacteroidota</taxon>
        <taxon>Cytophagia</taxon>
        <taxon>Cytophagales</taxon>
        <taxon>Cytophagaceae</taxon>
        <taxon>Siphonobacter</taxon>
    </lineage>
</organism>
<name>A0A2S7IP55_9BACT</name>
<dbReference type="SUPFAM" id="SSF51306">
    <property type="entry name" value="LexA/Signal peptidase"/>
    <property type="match status" value="1"/>
</dbReference>
<accession>A0A2S7IP55</accession>
<proteinExistence type="predicted"/>
<keyword evidence="2" id="KW-1185">Reference proteome</keyword>
<evidence type="ECO:0000313" key="2">
    <source>
        <dbReference type="Proteomes" id="UP000239590"/>
    </source>
</evidence>
<dbReference type="InterPro" id="IPR036286">
    <property type="entry name" value="LexA/Signal_pep-like_sf"/>
</dbReference>
<reference evidence="2" key="1">
    <citation type="submission" date="2018-02" db="EMBL/GenBank/DDBJ databases">
        <title>Genome sequencing of Solimonas sp. HR-BB.</title>
        <authorList>
            <person name="Lee Y."/>
            <person name="Jeon C.O."/>
        </authorList>
    </citation>
    <scope>NUCLEOTIDE SEQUENCE [LARGE SCALE GENOMIC DNA]</scope>
    <source>
        <strain evidence="2">HR-U</strain>
    </source>
</reference>
<dbReference type="Proteomes" id="UP000239590">
    <property type="component" value="Unassembled WGS sequence"/>
</dbReference>
<comment type="caution">
    <text evidence="1">The sequence shown here is derived from an EMBL/GenBank/DDBJ whole genome shotgun (WGS) entry which is preliminary data.</text>
</comment>